<evidence type="ECO:0008006" key="4">
    <source>
        <dbReference type="Google" id="ProtNLM"/>
    </source>
</evidence>
<sequence length="1236" mass="132970">MSQSDDSCAVPGQLPRITSAANELADGNENGYGLLTAREDARTMQPGSSGRYRLSMVASLSGLPVASQHGVCSHLSPRNDANADLCETRQTQELGDDFFALYTSQAEAASPSDCHGGCGVTVSGAGISARTTESNNCAEPVPLSDLEDEGADPDNDVGVESEVRVGRTDGHHAQRSHYMPVTTEDLEEEDVIADSAESAAIAAAPAPDQSTDGLKGEAQPSLGHTCTTSPTCRQCSPEYWPHPHPPPPRSALSHPRQTRVAFHTQRYGAFIKAYLGLSDVEVEQAQRRGRGICMIGVRKAPPSSSHVASSASYATPYSPTSAAAAGNVHLPTFHRHSHHGFGEPVKLQRAFLRHSVLAVEGDAVFSELIDRAEVLYAVEQQRLDAAWKAYAHKAGVAEESVVEAVAPTAAPGAPAQRPLYPQFRKLPRVTEPYLRPNARCIALHYGLPDRETPANGEGSAGIASLQRDGNPNAERRAHAHCTLGESPSVNPYPRASLMAVVCTTRVEEGEEIYVSLESYYRCLDETAWYRRCYSELNKRCGCPDGAAEPRMAVADPAKDDDGTIVGTACQSDLIGDVYTGVKRFLQWPTDLAFYHGVGRRHASNVAEAAFPFTLVDLGPAPELGDNQKGVVASAWLPYATCLLYCGPSVATRKVERLVTERALRGSCATDTSTISTAKDEAQTHEEGNEEDLSFVTDDTYALGLGRHGVCFGQGLTRYINHRYNTSRFGNVELCSVILSVPSEFGTAQRTTKTTTTTTTTATTTTANAAGTEKLRGAGEALAAKSGGASGAPSLTAEERARVVRAVVAKRSRHRGGARRARKETTATVTEVNAAVAVPAPGVEGGSAALSAKPKRRPPRRRAPCLFLEERSFFVTVPFFLVTTDIPPGTPLLAWSYGEDYDAKLERQAVAEGHLVPYADAVLLNKRLAAAATTSTSPTSAAGCRLQRYNGDYRFAVGVGDVVWRRRPLRRLGLPLSFTDFTCGYDVVDDAYVPPPEDDLFVVVQTLRSSVERVLLRPLQRIPLTSRQLGALLREQHRDDYVSPHAPSRTQPSLQEKRRRSGRPPSAKTKRRQKAAFADDLAAHWAVFRLTDIGALAPAPFAATSFCLTPQALSRYEEALRTCVVATTDSVGLLLMDIDYSAVYSAPNSSGEWSDTGAARSITCSPQECATRSAPGGRRGTTATPMIGRGVETETHRMILVNLDDLRYATSLVRTSPERGAAVPALCNGLLWPLYCL</sequence>
<reference evidence="2 3" key="1">
    <citation type="submission" date="2021-02" db="EMBL/GenBank/DDBJ databases">
        <title>Porcisia hertigi Genome sequencing and assembly.</title>
        <authorList>
            <person name="Almutairi H."/>
            <person name="Gatherer D."/>
        </authorList>
    </citation>
    <scope>NUCLEOTIDE SEQUENCE [LARGE SCALE GENOMIC DNA]</scope>
    <source>
        <strain evidence="2 3">C119</strain>
    </source>
</reference>
<evidence type="ECO:0000256" key="1">
    <source>
        <dbReference type="SAM" id="MobiDB-lite"/>
    </source>
</evidence>
<feature type="region of interest" description="Disordered" evidence="1">
    <location>
        <begin position="131"/>
        <end position="156"/>
    </location>
</feature>
<evidence type="ECO:0000313" key="2">
    <source>
        <dbReference type="EMBL" id="KAG5511691.1"/>
    </source>
</evidence>
<dbReference type="RefSeq" id="XP_067759783.1">
    <property type="nucleotide sequence ID" value="XM_067903228.1"/>
</dbReference>
<keyword evidence="3" id="KW-1185">Reference proteome</keyword>
<organism evidence="2 3">
    <name type="scientific">Porcisia hertigi</name>
    <dbReference type="NCBI Taxonomy" id="2761500"/>
    <lineage>
        <taxon>Eukaryota</taxon>
        <taxon>Discoba</taxon>
        <taxon>Euglenozoa</taxon>
        <taxon>Kinetoplastea</taxon>
        <taxon>Metakinetoplastina</taxon>
        <taxon>Trypanosomatida</taxon>
        <taxon>Trypanosomatidae</taxon>
        <taxon>Leishmaniinae</taxon>
        <taxon>Porcisia</taxon>
    </lineage>
</organism>
<dbReference type="AlphaFoldDB" id="A0A836LLB6"/>
<feature type="compositionally biased region" description="Basic residues" evidence="1">
    <location>
        <begin position="1056"/>
        <end position="1072"/>
    </location>
</feature>
<comment type="caution">
    <text evidence="2">The sequence shown here is derived from an EMBL/GenBank/DDBJ whole genome shotgun (WGS) entry which is preliminary data.</text>
</comment>
<accession>A0A836LLB6</accession>
<evidence type="ECO:0000313" key="3">
    <source>
        <dbReference type="Proteomes" id="UP000674318"/>
    </source>
</evidence>
<name>A0A836LLB6_9TRYP</name>
<proteinExistence type="predicted"/>
<dbReference type="Proteomes" id="UP000674318">
    <property type="component" value="Unassembled WGS sequence"/>
</dbReference>
<feature type="compositionally biased region" description="Acidic residues" evidence="1">
    <location>
        <begin position="145"/>
        <end position="156"/>
    </location>
</feature>
<dbReference type="GeneID" id="94293305"/>
<feature type="region of interest" description="Disordered" evidence="1">
    <location>
        <begin position="1039"/>
        <end position="1072"/>
    </location>
</feature>
<dbReference type="KEGG" id="phet:94293305"/>
<dbReference type="EMBL" id="JAFJZO010000004">
    <property type="protein sequence ID" value="KAG5511691.1"/>
    <property type="molecule type" value="Genomic_DNA"/>
</dbReference>
<dbReference type="OrthoDB" id="273342at2759"/>
<feature type="region of interest" description="Disordered" evidence="1">
    <location>
        <begin position="204"/>
        <end position="226"/>
    </location>
</feature>
<gene>
    <name evidence="2" type="ORF">JKF63_07288</name>
</gene>
<protein>
    <recommendedName>
        <fullName evidence="4">SET domain-containing protein</fullName>
    </recommendedName>
</protein>